<dbReference type="PANTHER" id="PTHR33096">
    <property type="entry name" value="CXC2 DOMAIN-CONTAINING PROTEIN"/>
    <property type="match status" value="1"/>
</dbReference>
<dbReference type="InterPro" id="IPR040521">
    <property type="entry name" value="KDZ"/>
</dbReference>
<dbReference type="PANTHER" id="PTHR33096:SF1">
    <property type="entry name" value="CXC1-LIKE CYSTEINE CLUSTER ASSOCIATED WITH KDZ TRANSPOSASES DOMAIN-CONTAINING PROTEIN"/>
    <property type="match status" value="1"/>
</dbReference>
<feature type="non-terminal residue" evidence="2">
    <location>
        <position position="148"/>
    </location>
</feature>
<keyword evidence="1" id="KW-0732">Signal</keyword>
<dbReference type="AlphaFoldDB" id="A0A9P5PAC2"/>
<gene>
    <name evidence="2" type="ORF">BDP27DRAFT_1142312</name>
</gene>
<feature type="signal peptide" evidence="1">
    <location>
        <begin position="1"/>
        <end position="30"/>
    </location>
</feature>
<keyword evidence="3" id="KW-1185">Reference proteome</keyword>
<feature type="non-terminal residue" evidence="2">
    <location>
        <position position="1"/>
    </location>
</feature>
<dbReference type="Pfam" id="PF18758">
    <property type="entry name" value="KDZ"/>
    <property type="match status" value="1"/>
</dbReference>
<dbReference type="EMBL" id="JADNRY010000188">
    <property type="protein sequence ID" value="KAF9061859.1"/>
    <property type="molecule type" value="Genomic_DNA"/>
</dbReference>
<accession>A0A9P5PAC2</accession>
<organism evidence="2 3">
    <name type="scientific">Rhodocollybia butyracea</name>
    <dbReference type="NCBI Taxonomy" id="206335"/>
    <lineage>
        <taxon>Eukaryota</taxon>
        <taxon>Fungi</taxon>
        <taxon>Dikarya</taxon>
        <taxon>Basidiomycota</taxon>
        <taxon>Agaricomycotina</taxon>
        <taxon>Agaricomycetes</taxon>
        <taxon>Agaricomycetidae</taxon>
        <taxon>Agaricales</taxon>
        <taxon>Marasmiineae</taxon>
        <taxon>Omphalotaceae</taxon>
        <taxon>Rhodocollybia</taxon>
    </lineage>
</organism>
<reference evidence="2" key="1">
    <citation type="submission" date="2020-11" db="EMBL/GenBank/DDBJ databases">
        <authorList>
            <consortium name="DOE Joint Genome Institute"/>
            <person name="Ahrendt S."/>
            <person name="Riley R."/>
            <person name="Andreopoulos W."/>
            <person name="Labutti K."/>
            <person name="Pangilinan J."/>
            <person name="Ruiz-Duenas F.J."/>
            <person name="Barrasa J.M."/>
            <person name="Sanchez-Garcia M."/>
            <person name="Camarero S."/>
            <person name="Miyauchi S."/>
            <person name="Serrano A."/>
            <person name="Linde D."/>
            <person name="Babiker R."/>
            <person name="Drula E."/>
            <person name="Ayuso-Fernandez I."/>
            <person name="Pacheco R."/>
            <person name="Padilla G."/>
            <person name="Ferreira P."/>
            <person name="Barriuso J."/>
            <person name="Kellner H."/>
            <person name="Castanera R."/>
            <person name="Alfaro M."/>
            <person name="Ramirez L."/>
            <person name="Pisabarro A.G."/>
            <person name="Kuo A."/>
            <person name="Tritt A."/>
            <person name="Lipzen A."/>
            <person name="He G."/>
            <person name="Yan M."/>
            <person name="Ng V."/>
            <person name="Cullen D."/>
            <person name="Martin F."/>
            <person name="Rosso M.-N."/>
            <person name="Henrissat B."/>
            <person name="Hibbett D."/>
            <person name="Martinez A.T."/>
            <person name="Grigoriev I.V."/>
        </authorList>
    </citation>
    <scope>NUCLEOTIDE SEQUENCE</scope>
    <source>
        <strain evidence="2">AH 40177</strain>
    </source>
</reference>
<comment type="caution">
    <text evidence="2">The sequence shown here is derived from an EMBL/GenBank/DDBJ whole genome shotgun (WGS) entry which is preliminary data.</text>
</comment>
<dbReference type="Proteomes" id="UP000772434">
    <property type="component" value="Unassembled WGS sequence"/>
</dbReference>
<proteinExistence type="predicted"/>
<protein>
    <submittedName>
        <fullName evidence="2">Uncharacterized protein</fullName>
    </submittedName>
</protein>
<name>A0A9P5PAC2_9AGAR</name>
<evidence type="ECO:0000313" key="3">
    <source>
        <dbReference type="Proteomes" id="UP000772434"/>
    </source>
</evidence>
<evidence type="ECO:0000313" key="2">
    <source>
        <dbReference type="EMBL" id="KAF9061859.1"/>
    </source>
</evidence>
<dbReference type="OrthoDB" id="2505969at2759"/>
<evidence type="ECO:0000256" key="1">
    <source>
        <dbReference type="SAM" id="SignalP"/>
    </source>
</evidence>
<sequence>KLCTKFFENGWFVLLCRHMILMLTCDMVKSGELYQYPLALLAIYMAAEKEEWKLANAYDIHCKFLKHLQQSPLQSLAEWAKYLPVIGTMHGYAHKRLCQLIFLMLYIIGIGLEDGEVCEQLFSISNALTAITHHQSAFHRHQSISEFL</sequence>
<feature type="chain" id="PRO_5040176346" evidence="1">
    <location>
        <begin position="31"/>
        <end position="148"/>
    </location>
</feature>